<dbReference type="AlphaFoldDB" id="A0A2T7PPF2"/>
<gene>
    <name evidence="1" type="ORF">C0Q70_06567</name>
</gene>
<evidence type="ECO:0000313" key="1">
    <source>
        <dbReference type="EMBL" id="PVD35285.1"/>
    </source>
</evidence>
<evidence type="ECO:0000313" key="2">
    <source>
        <dbReference type="Proteomes" id="UP000245119"/>
    </source>
</evidence>
<protein>
    <recommendedName>
        <fullName evidence="3">DUF4371 domain-containing protein</fullName>
    </recommendedName>
</protein>
<dbReference type="Proteomes" id="UP000245119">
    <property type="component" value="Linkage Group LG3"/>
</dbReference>
<comment type="caution">
    <text evidence="1">The sequence shown here is derived from an EMBL/GenBank/DDBJ whole genome shotgun (WGS) entry which is preliminary data.</text>
</comment>
<dbReference type="STRING" id="400727.A0A2T7PPF2"/>
<keyword evidence="2" id="KW-1185">Reference proteome</keyword>
<accession>A0A2T7PPF2</accession>
<evidence type="ECO:0008006" key="3">
    <source>
        <dbReference type="Google" id="ProtNLM"/>
    </source>
</evidence>
<reference evidence="1 2" key="1">
    <citation type="submission" date="2018-04" db="EMBL/GenBank/DDBJ databases">
        <title>The genome of golden apple snail Pomacea canaliculata provides insight into stress tolerance and invasive adaptation.</title>
        <authorList>
            <person name="Liu C."/>
            <person name="Liu B."/>
            <person name="Ren Y."/>
            <person name="Zhang Y."/>
            <person name="Wang H."/>
            <person name="Li S."/>
            <person name="Jiang F."/>
            <person name="Yin L."/>
            <person name="Zhang G."/>
            <person name="Qian W."/>
            <person name="Fan W."/>
        </authorList>
    </citation>
    <scope>NUCLEOTIDE SEQUENCE [LARGE SCALE GENOMIC DNA]</scope>
    <source>
        <strain evidence="1">SZHN2017</strain>
        <tissue evidence="1">Muscle</tissue>
    </source>
</reference>
<organism evidence="1 2">
    <name type="scientific">Pomacea canaliculata</name>
    <name type="common">Golden apple snail</name>
    <dbReference type="NCBI Taxonomy" id="400727"/>
    <lineage>
        <taxon>Eukaryota</taxon>
        <taxon>Metazoa</taxon>
        <taxon>Spiralia</taxon>
        <taxon>Lophotrochozoa</taxon>
        <taxon>Mollusca</taxon>
        <taxon>Gastropoda</taxon>
        <taxon>Caenogastropoda</taxon>
        <taxon>Architaenioglossa</taxon>
        <taxon>Ampullarioidea</taxon>
        <taxon>Ampullariidae</taxon>
        <taxon>Pomacea</taxon>
    </lineage>
</organism>
<dbReference type="PANTHER" id="PTHR45913:SF19">
    <property type="entry name" value="LOW QUALITY PROTEIN: ZINC FINGER BED DOMAIN-CONTAINING PROTEIN 5-LIKE"/>
    <property type="match status" value="1"/>
</dbReference>
<dbReference type="EMBL" id="PZQS01000003">
    <property type="protein sequence ID" value="PVD35285.1"/>
    <property type="molecule type" value="Genomic_DNA"/>
</dbReference>
<sequence>MADSVESAAIKTCQSQYLALQLDEFTDSQRSKPFGMCQSVPTNTTGEDIFKILNNYIVSNKVDWTPCVGVSTDGAASMTGKIKGLTARIQTVAPLAAATHCCIHREQLATTKMPFDLKRLMEE</sequence>
<dbReference type="PANTHER" id="PTHR45913">
    <property type="entry name" value="EPM2A-INTERACTING PROTEIN 1"/>
    <property type="match status" value="1"/>
</dbReference>
<proteinExistence type="predicted"/>
<name>A0A2T7PPF2_POMCA</name>
<dbReference type="OrthoDB" id="6140090at2759"/>